<dbReference type="PANTHER" id="PTHR46832">
    <property type="entry name" value="5'-METHYLTHIOADENOSINE/S-ADENOSYLHOMOCYSTEINE NUCLEOSIDASE"/>
    <property type="match status" value="1"/>
</dbReference>
<dbReference type="GO" id="GO:0008782">
    <property type="term" value="F:adenosylhomocysteine nucleosidase activity"/>
    <property type="evidence" value="ECO:0007669"/>
    <property type="project" value="TreeGrafter"/>
</dbReference>
<dbReference type="GO" id="GO:0005829">
    <property type="term" value="C:cytosol"/>
    <property type="evidence" value="ECO:0007669"/>
    <property type="project" value="TreeGrafter"/>
</dbReference>
<keyword evidence="4" id="KW-1185">Reference proteome</keyword>
<name>A0A1V4CUW8_9ACTN</name>
<feature type="non-terminal residue" evidence="3">
    <location>
        <position position="329"/>
    </location>
</feature>
<feature type="domain" description="Nucleoside phosphorylase" evidence="2">
    <location>
        <begin position="11"/>
        <end position="251"/>
    </location>
</feature>
<organism evidence="3 4">
    <name type="scientific">Streptomyces antioxidans</name>
    <dbReference type="NCBI Taxonomy" id="1507734"/>
    <lineage>
        <taxon>Bacteria</taxon>
        <taxon>Bacillati</taxon>
        <taxon>Actinomycetota</taxon>
        <taxon>Actinomycetes</taxon>
        <taxon>Kitasatosporales</taxon>
        <taxon>Streptomycetaceae</taxon>
        <taxon>Streptomyces</taxon>
    </lineage>
</organism>
<evidence type="ECO:0000256" key="1">
    <source>
        <dbReference type="SAM" id="MobiDB-lite"/>
    </source>
</evidence>
<dbReference type="InterPro" id="IPR035994">
    <property type="entry name" value="Nucleoside_phosphorylase_sf"/>
</dbReference>
<feature type="region of interest" description="Disordered" evidence="1">
    <location>
        <begin position="261"/>
        <end position="329"/>
    </location>
</feature>
<dbReference type="GO" id="GO:0008930">
    <property type="term" value="F:methylthioadenosine nucleosidase activity"/>
    <property type="evidence" value="ECO:0007669"/>
    <property type="project" value="TreeGrafter"/>
</dbReference>
<protein>
    <recommendedName>
        <fullName evidence="2">Nucleoside phosphorylase domain-containing protein</fullName>
    </recommendedName>
</protein>
<dbReference type="GO" id="GO:0009116">
    <property type="term" value="P:nucleoside metabolic process"/>
    <property type="evidence" value="ECO:0007669"/>
    <property type="project" value="InterPro"/>
</dbReference>
<dbReference type="EMBL" id="LAKD02000120">
    <property type="protein sequence ID" value="OPF71270.1"/>
    <property type="molecule type" value="Genomic_DNA"/>
</dbReference>
<dbReference type="OrthoDB" id="44283at2"/>
<dbReference type="RefSeq" id="WP_079343943.1">
    <property type="nucleotide sequence ID" value="NZ_LAKD02000120.1"/>
</dbReference>
<sequence length="329" mass="34693">MENTGQHSDSLVVLTALDVEYAAVRAHLVGPRPRLHPAGTLFEVGRLDGTPWRVALAEVGDGNQGAAVLTERAITMFGPRAVAFVGVAGALKDDVEIGDVVMATQVYAYHGGKDEDGELHSRPRVWPVRQELDQLARMARRTGAWTDLLRDRPPGAARPAVHLKPVAAGEVVLNSADSPLRRQLRGNYQDAAAIEMEGAGVAQAAHLNAALPALIVRGISDRADGKKYDADVEGWQSRAARHAAAFAFSVLRELPPGGDPAAVPGAVTPADAVPERFPGSRTAPPLPPAAVTAPPPPPSPDAGTPPDTGPAAAHRQLLRWARRLSDDLD</sequence>
<reference evidence="3" key="1">
    <citation type="submission" date="2016-12" db="EMBL/GenBank/DDBJ databases">
        <title>Genome sequence of Streptomyces antioxidans MUSC 164.</title>
        <authorList>
            <person name="Lee L.-H."/>
            <person name="Ser H.-L."/>
        </authorList>
    </citation>
    <scope>NUCLEOTIDE SEQUENCE [LARGE SCALE GENOMIC DNA]</scope>
    <source>
        <strain evidence="3">MUSC 164</strain>
    </source>
</reference>
<evidence type="ECO:0000313" key="4">
    <source>
        <dbReference type="Proteomes" id="UP000033615"/>
    </source>
</evidence>
<gene>
    <name evidence="3" type="ORF">VT50_0233895</name>
</gene>
<proteinExistence type="predicted"/>
<evidence type="ECO:0000313" key="3">
    <source>
        <dbReference type="EMBL" id="OPF71270.1"/>
    </source>
</evidence>
<dbReference type="Proteomes" id="UP000033615">
    <property type="component" value="Unassembled WGS sequence"/>
</dbReference>
<comment type="caution">
    <text evidence="3">The sequence shown here is derived from an EMBL/GenBank/DDBJ whole genome shotgun (WGS) entry which is preliminary data.</text>
</comment>
<dbReference type="CDD" id="cd09008">
    <property type="entry name" value="MTAN"/>
    <property type="match status" value="1"/>
</dbReference>
<feature type="compositionally biased region" description="Low complexity" evidence="1">
    <location>
        <begin position="301"/>
        <end position="313"/>
    </location>
</feature>
<evidence type="ECO:0000259" key="2">
    <source>
        <dbReference type="Pfam" id="PF01048"/>
    </source>
</evidence>
<dbReference type="PANTHER" id="PTHR46832:SF1">
    <property type="entry name" value="5'-METHYLTHIOADENOSINE_S-ADENOSYLHOMOCYSTEINE NUCLEOSIDASE"/>
    <property type="match status" value="1"/>
</dbReference>
<feature type="compositionally biased region" description="Pro residues" evidence="1">
    <location>
        <begin position="284"/>
        <end position="300"/>
    </location>
</feature>
<dbReference type="AlphaFoldDB" id="A0A1V4CUW8"/>
<dbReference type="Gene3D" id="3.40.50.1580">
    <property type="entry name" value="Nucleoside phosphorylase domain"/>
    <property type="match status" value="1"/>
</dbReference>
<dbReference type="GO" id="GO:0019284">
    <property type="term" value="P:L-methionine salvage from S-adenosylmethionine"/>
    <property type="evidence" value="ECO:0007669"/>
    <property type="project" value="TreeGrafter"/>
</dbReference>
<dbReference type="Pfam" id="PF01048">
    <property type="entry name" value="PNP_UDP_1"/>
    <property type="match status" value="1"/>
</dbReference>
<feature type="compositionally biased region" description="Low complexity" evidence="1">
    <location>
        <begin position="261"/>
        <end position="272"/>
    </location>
</feature>
<accession>A0A1V4CUW8</accession>
<dbReference type="InterPro" id="IPR000845">
    <property type="entry name" value="Nucleoside_phosphorylase_d"/>
</dbReference>
<dbReference type="SUPFAM" id="SSF53167">
    <property type="entry name" value="Purine and uridine phosphorylases"/>
    <property type="match status" value="1"/>
</dbReference>